<gene>
    <name evidence="1" type="ORF">ZEAMMB73_Zm00001d040523</name>
</gene>
<evidence type="ECO:0000313" key="1">
    <source>
        <dbReference type="EMBL" id="ONM31490.1"/>
    </source>
</evidence>
<dbReference type="AlphaFoldDB" id="A0A1D6MR66"/>
<reference evidence="1" key="1">
    <citation type="submission" date="2015-12" db="EMBL/GenBank/DDBJ databases">
        <title>Update maize B73 reference genome by single molecule sequencing technologies.</title>
        <authorList>
            <consortium name="Maize Genome Sequencing Project"/>
            <person name="Ware D."/>
        </authorList>
    </citation>
    <scope>NUCLEOTIDE SEQUENCE [LARGE SCALE GENOMIC DNA]</scope>
    <source>
        <tissue evidence="1">Seedling</tissue>
    </source>
</reference>
<protein>
    <submittedName>
        <fullName evidence="1">Uncharacterized protein</fullName>
    </submittedName>
</protein>
<proteinExistence type="predicted"/>
<sequence>MLRPFLDADATITSVSRNYSSSLGCLTSALPLRMRVSNNSLLLLRKRSESLIRFVIFRTTYAQAFGTSGWIPSFRLLRTREPRQSELNKNHFGANIVVTRGPLSCRDGSYPPYYAANITSRYFFYCKNPQCRLQAKHKGITSQIEIENLSMLKTKNVKVKDIDVCGTLGACFLCSQT</sequence>
<accession>A0A1D6MR66</accession>
<dbReference type="EMBL" id="CM007649">
    <property type="protein sequence ID" value="ONM31490.1"/>
    <property type="molecule type" value="Genomic_DNA"/>
</dbReference>
<name>A0A1D6MR66_MAIZE</name>
<organism evidence="1">
    <name type="scientific">Zea mays</name>
    <name type="common">Maize</name>
    <dbReference type="NCBI Taxonomy" id="4577"/>
    <lineage>
        <taxon>Eukaryota</taxon>
        <taxon>Viridiplantae</taxon>
        <taxon>Streptophyta</taxon>
        <taxon>Embryophyta</taxon>
        <taxon>Tracheophyta</taxon>
        <taxon>Spermatophyta</taxon>
        <taxon>Magnoliopsida</taxon>
        <taxon>Liliopsida</taxon>
        <taxon>Poales</taxon>
        <taxon>Poaceae</taxon>
        <taxon>PACMAD clade</taxon>
        <taxon>Panicoideae</taxon>
        <taxon>Andropogonodae</taxon>
        <taxon>Andropogoneae</taxon>
        <taxon>Tripsacinae</taxon>
        <taxon>Zea</taxon>
    </lineage>
</organism>